<name>A0ABN8YP88_RANTA</name>
<dbReference type="EMBL" id="OX459956">
    <property type="protein sequence ID" value="CAI9162228.1"/>
    <property type="molecule type" value="Genomic_DNA"/>
</dbReference>
<accession>A0ABN8YP88</accession>
<sequence length="144" mass="15787">MALKCKLGFPGPGLWGPPWAIAGHRRPSLIRDTTAHLPDPSSRTRGRVGTWSQSLHLAGLSLKACRPPPSHSVAVLLLCQVWLSPVVQSQSLEDSENRGQLGARLFLSRFHHCLSKIKKMRVLPRAKRLSLSEAPSIVKTSTSD</sequence>
<keyword evidence="2" id="KW-1185">Reference proteome</keyword>
<proteinExistence type="predicted"/>
<protein>
    <submittedName>
        <fullName evidence="1">Uncharacterized protein</fullName>
    </submittedName>
</protein>
<organism evidence="1 2">
    <name type="scientific">Rangifer tarandus platyrhynchus</name>
    <name type="common">Svalbard reindeer</name>
    <dbReference type="NCBI Taxonomy" id="3082113"/>
    <lineage>
        <taxon>Eukaryota</taxon>
        <taxon>Metazoa</taxon>
        <taxon>Chordata</taxon>
        <taxon>Craniata</taxon>
        <taxon>Vertebrata</taxon>
        <taxon>Euteleostomi</taxon>
        <taxon>Mammalia</taxon>
        <taxon>Eutheria</taxon>
        <taxon>Laurasiatheria</taxon>
        <taxon>Artiodactyla</taxon>
        <taxon>Ruminantia</taxon>
        <taxon>Pecora</taxon>
        <taxon>Cervidae</taxon>
        <taxon>Odocoileinae</taxon>
        <taxon>Rangifer</taxon>
    </lineage>
</organism>
<evidence type="ECO:0000313" key="1">
    <source>
        <dbReference type="EMBL" id="CAI9162228.1"/>
    </source>
</evidence>
<evidence type="ECO:0000313" key="2">
    <source>
        <dbReference type="Proteomes" id="UP001176941"/>
    </source>
</evidence>
<reference evidence="1" key="1">
    <citation type="submission" date="2023-04" db="EMBL/GenBank/DDBJ databases">
        <authorList>
            <consortium name="ELIXIR-Norway"/>
        </authorList>
    </citation>
    <scope>NUCLEOTIDE SEQUENCE [LARGE SCALE GENOMIC DNA]</scope>
</reference>
<dbReference type="Proteomes" id="UP001176941">
    <property type="component" value="Chromosome 20"/>
</dbReference>
<gene>
    <name evidence="1" type="ORF">MRATA1EN1_LOCUS11190</name>
</gene>